<dbReference type="CDD" id="cd02440">
    <property type="entry name" value="AdoMet_MTases"/>
    <property type="match status" value="1"/>
</dbReference>
<evidence type="ECO:0000256" key="6">
    <source>
        <dbReference type="HAMAP-Rule" id="MF_01007"/>
    </source>
</evidence>
<evidence type="ECO:0000313" key="7">
    <source>
        <dbReference type="EMBL" id="QQV75330.1"/>
    </source>
</evidence>
<keyword evidence="8" id="KW-1185">Reference proteome</keyword>
<gene>
    <name evidence="6 7" type="primary">rsmH</name>
    <name evidence="7" type="ORF">H6P87_00883</name>
</gene>
<dbReference type="EC" id="2.1.1.199" evidence="6"/>
<dbReference type="InterPro" id="IPR002903">
    <property type="entry name" value="RsmH"/>
</dbReference>
<dbReference type="HAMAP" id="MF_01007">
    <property type="entry name" value="16SrRNA_methyltr_H"/>
    <property type="match status" value="1"/>
</dbReference>
<feature type="binding site" evidence="6">
    <location>
        <position position="51"/>
    </location>
    <ligand>
        <name>S-adenosyl-L-methionine</name>
        <dbReference type="ChEBI" id="CHEBI:59789"/>
    </ligand>
</feature>
<name>A0A9E6MID8_9RICK</name>
<dbReference type="Gene3D" id="3.40.50.150">
    <property type="entry name" value="Vaccinia Virus protein VP39"/>
    <property type="match status" value="1"/>
</dbReference>
<feature type="binding site" evidence="6">
    <location>
        <position position="103"/>
    </location>
    <ligand>
        <name>S-adenosyl-L-methionine</name>
        <dbReference type="ChEBI" id="CHEBI:59789"/>
    </ligand>
</feature>
<organism evidence="7 8">
    <name type="scientific">Rickettsia tillamookensis</name>
    <dbReference type="NCBI Taxonomy" id="2761623"/>
    <lineage>
        <taxon>Bacteria</taxon>
        <taxon>Pseudomonadati</taxon>
        <taxon>Pseudomonadota</taxon>
        <taxon>Alphaproteobacteria</taxon>
        <taxon>Rickettsiales</taxon>
        <taxon>Rickettsiaceae</taxon>
        <taxon>Rickettsieae</taxon>
        <taxon>Rickettsia</taxon>
        <taxon>spotted fever group</taxon>
    </lineage>
</organism>
<dbReference type="Pfam" id="PF01795">
    <property type="entry name" value="Methyltransf_5"/>
    <property type="match status" value="1"/>
</dbReference>
<feature type="binding site" evidence="6">
    <location>
        <begin position="33"/>
        <end position="35"/>
    </location>
    <ligand>
        <name>S-adenosyl-L-methionine</name>
        <dbReference type="ChEBI" id="CHEBI:59789"/>
    </ligand>
</feature>
<dbReference type="PIRSF" id="PIRSF004486">
    <property type="entry name" value="MraW"/>
    <property type="match status" value="1"/>
</dbReference>
<evidence type="ECO:0000256" key="2">
    <source>
        <dbReference type="ARBA" id="ARBA00022552"/>
    </source>
</evidence>
<comment type="subcellular location">
    <subcellularLocation>
        <location evidence="6">Cytoplasm</location>
    </subcellularLocation>
</comment>
<keyword evidence="5 6" id="KW-0949">S-adenosyl-L-methionine</keyword>
<keyword evidence="3 6" id="KW-0489">Methyltransferase</keyword>
<dbReference type="SUPFAM" id="SSF53335">
    <property type="entry name" value="S-adenosyl-L-methionine-dependent methyltransferases"/>
    <property type="match status" value="1"/>
</dbReference>
<proteinExistence type="inferred from homology"/>
<comment type="function">
    <text evidence="6">Specifically methylates the N4 position of cytidine in position 1402 (C1402) of 16S rRNA.</text>
</comment>
<protein>
    <recommendedName>
        <fullName evidence="6">Ribosomal RNA small subunit methyltransferase H</fullName>
        <ecNumber evidence="6">2.1.1.199</ecNumber>
    </recommendedName>
    <alternativeName>
        <fullName evidence="6">16S rRNA m(4)C1402 methyltransferase</fullName>
    </alternativeName>
    <alternativeName>
        <fullName evidence="6">rRNA (cytosine-N(4)-)-methyltransferase RsmH</fullName>
    </alternativeName>
</protein>
<sequence>MQQPHIPVMLNEMLANLAPKDGESYLDCTFGAGGYSKAILESCNCYVTALDRDPNVIKRAEEIKQNYVERFDFIETNFADSFTKLKEKKFDGIVLDLGVSSMQLDIADRGFSFLHDGPLDMRMSRQGFSAEEFVNIAEEKELADVIYKYGDESFSRRIAKRIVEYRKTTRIDSTGKLAEIVRSSIGFRKGKIDPATKTFQAIRIYINDELGELERFLANVKNILKKDGRLVVVSFHSLEDRIVKNFFKENSEKPVARSKYAKDDIAIDPDKWLKIITNKALAPSDKEVGINIRARSAKLRAAKSILVY</sequence>
<dbReference type="Gene3D" id="1.10.150.170">
    <property type="entry name" value="Putative methyltransferase TM0872, insert domain"/>
    <property type="match status" value="1"/>
</dbReference>
<dbReference type="SUPFAM" id="SSF81799">
    <property type="entry name" value="Putative methyltransferase TM0872, insert domain"/>
    <property type="match status" value="1"/>
</dbReference>
<dbReference type="GO" id="GO:0032259">
    <property type="term" value="P:methylation"/>
    <property type="evidence" value="ECO:0007669"/>
    <property type="project" value="UniProtKB-KW"/>
</dbReference>
<evidence type="ECO:0000256" key="5">
    <source>
        <dbReference type="ARBA" id="ARBA00022691"/>
    </source>
</evidence>
<dbReference type="RefSeq" id="WP_202068623.1">
    <property type="nucleotide sequence ID" value="NZ_CP060138.2"/>
</dbReference>
<keyword evidence="6" id="KW-0963">Cytoplasm</keyword>
<dbReference type="InterPro" id="IPR023397">
    <property type="entry name" value="SAM-dep_MeTrfase_MraW_recog"/>
</dbReference>
<keyword evidence="4 6" id="KW-0808">Transferase</keyword>
<comment type="catalytic activity">
    <reaction evidence="6">
        <text>cytidine(1402) in 16S rRNA + S-adenosyl-L-methionine = N(4)-methylcytidine(1402) in 16S rRNA + S-adenosyl-L-homocysteine + H(+)</text>
        <dbReference type="Rhea" id="RHEA:42928"/>
        <dbReference type="Rhea" id="RHEA-COMP:10286"/>
        <dbReference type="Rhea" id="RHEA-COMP:10287"/>
        <dbReference type="ChEBI" id="CHEBI:15378"/>
        <dbReference type="ChEBI" id="CHEBI:57856"/>
        <dbReference type="ChEBI" id="CHEBI:59789"/>
        <dbReference type="ChEBI" id="CHEBI:74506"/>
        <dbReference type="ChEBI" id="CHEBI:82748"/>
        <dbReference type="EC" id="2.1.1.199"/>
    </reaction>
</comment>
<feature type="binding site" evidence="6">
    <location>
        <position position="78"/>
    </location>
    <ligand>
        <name>S-adenosyl-L-methionine</name>
        <dbReference type="ChEBI" id="CHEBI:59789"/>
    </ligand>
</feature>
<evidence type="ECO:0000256" key="4">
    <source>
        <dbReference type="ARBA" id="ARBA00022679"/>
    </source>
</evidence>
<dbReference type="PANTHER" id="PTHR11265:SF0">
    <property type="entry name" value="12S RRNA N4-METHYLCYTIDINE METHYLTRANSFERASE"/>
    <property type="match status" value="1"/>
</dbReference>
<keyword evidence="2 6" id="KW-0698">rRNA processing</keyword>
<dbReference type="NCBIfam" id="TIGR00006">
    <property type="entry name" value="16S rRNA (cytosine(1402)-N(4))-methyltransferase RsmH"/>
    <property type="match status" value="1"/>
</dbReference>
<dbReference type="InterPro" id="IPR029063">
    <property type="entry name" value="SAM-dependent_MTases_sf"/>
</dbReference>
<dbReference type="EMBL" id="CP060138">
    <property type="protein sequence ID" value="QQV75330.1"/>
    <property type="molecule type" value="Genomic_DNA"/>
</dbReference>
<comment type="similarity">
    <text evidence="1 6">Belongs to the methyltransferase superfamily. RsmH family.</text>
</comment>
<dbReference type="PANTHER" id="PTHR11265">
    <property type="entry name" value="S-ADENOSYL-METHYLTRANSFERASE MRAW"/>
    <property type="match status" value="1"/>
</dbReference>
<feature type="binding site" evidence="6">
    <location>
        <position position="96"/>
    </location>
    <ligand>
        <name>S-adenosyl-L-methionine</name>
        <dbReference type="ChEBI" id="CHEBI:59789"/>
    </ligand>
</feature>
<reference evidence="7 8" key="1">
    <citation type="journal article" date="2021" name="Int. J. Syst. Evol. Microbiol.">
        <title>Characterization of a novel transitional group Rickettsia species (Rickettsia tillamookensis sp. nov.) from the western black-legged tick, Ixodes pacificus.</title>
        <authorList>
            <person name="Gauthier D.T."/>
            <person name="Karpathy S.E."/>
            <person name="Grizzard S.L."/>
            <person name="Batra D."/>
            <person name="Rowe L.A."/>
            <person name="Paddock C.D."/>
        </authorList>
    </citation>
    <scope>NUCLEOTIDE SEQUENCE [LARGE SCALE GENOMIC DNA]</scope>
    <source>
        <strain evidence="7 8">Tillamook 23</strain>
    </source>
</reference>
<dbReference type="Proteomes" id="UP000595296">
    <property type="component" value="Chromosome"/>
</dbReference>
<dbReference type="GO" id="GO:0008168">
    <property type="term" value="F:methyltransferase activity"/>
    <property type="evidence" value="ECO:0007669"/>
    <property type="project" value="UniProtKB-KW"/>
</dbReference>
<accession>A0A9E6MID8</accession>
<evidence type="ECO:0000256" key="3">
    <source>
        <dbReference type="ARBA" id="ARBA00022603"/>
    </source>
</evidence>
<evidence type="ECO:0000256" key="1">
    <source>
        <dbReference type="ARBA" id="ARBA00010396"/>
    </source>
</evidence>
<evidence type="ECO:0000313" key="8">
    <source>
        <dbReference type="Proteomes" id="UP000595296"/>
    </source>
</evidence>